<sequence length="239" mass="28241">MGRKKVAICSRDSEQNYEWLIDFLENRMCKKTKIEARPVYITNNISTFHQEVSGYNFAILYHTKKRGRINITNVPNSLYDEELKFLHDRFGKQNVVVVIDDLEKSDDDEKRRIIDAQRALSHYARDVFLFTQEDKNLFEKPLKKIENEKVRKNLKFLKKYIKKARRTKNKYAICKRPPTSNFGFYASTDVPGFFTLSSMLFLRNFPFLRTVQPMSESPKDHGDVEKNTQTTIDSLKLKH</sequence>
<protein>
    <recommendedName>
        <fullName evidence="2">KAP NTPase domain-containing protein</fullName>
    </recommendedName>
</protein>
<dbReference type="OrthoDB" id="9906074at2759"/>
<dbReference type="Proteomes" id="UP000228934">
    <property type="component" value="Unassembled WGS sequence"/>
</dbReference>
<reference evidence="4" key="1">
    <citation type="journal article" date="2017" name="Nat. Commun.">
        <title>The North American bullfrog draft genome provides insight into hormonal regulation of long noncoding RNA.</title>
        <authorList>
            <person name="Hammond S.A."/>
            <person name="Warren R.L."/>
            <person name="Vandervalk B.P."/>
            <person name="Kucuk E."/>
            <person name="Khan H."/>
            <person name="Gibb E.A."/>
            <person name="Pandoh P."/>
            <person name="Kirk H."/>
            <person name="Zhao Y."/>
            <person name="Jones M."/>
            <person name="Mungall A.J."/>
            <person name="Coope R."/>
            <person name="Pleasance S."/>
            <person name="Moore R.A."/>
            <person name="Holt R.A."/>
            <person name="Round J.M."/>
            <person name="Ohora S."/>
            <person name="Walle B.V."/>
            <person name="Veldhoen N."/>
            <person name="Helbing C.C."/>
            <person name="Birol I."/>
        </authorList>
    </citation>
    <scope>NUCLEOTIDE SEQUENCE [LARGE SCALE GENOMIC DNA]</scope>
</reference>
<accession>A0A2G9RS99</accession>
<keyword evidence="4" id="KW-1185">Reference proteome</keyword>
<dbReference type="InterPro" id="IPR011646">
    <property type="entry name" value="KAP_P-loop"/>
</dbReference>
<organism evidence="3 4">
    <name type="scientific">Aquarana catesbeiana</name>
    <name type="common">American bullfrog</name>
    <name type="synonym">Rana catesbeiana</name>
    <dbReference type="NCBI Taxonomy" id="8400"/>
    <lineage>
        <taxon>Eukaryota</taxon>
        <taxon>Metazoa</taxon>
        <taxon>Chordata</taxon>
        <taxon>Craniata</taxon>
        <taxon>Vertebrata</taxon>
        <taxon>Euteleostomi</taxon>
        <taxon>Amphibia</taxon>
        <taxon>Batrachia</taxon>
        <taxon>Anura</taxon>
        <taxon>Neobatrachia</taxon>
        <taxon>Ranoidea</taxon>
        <taxon>Ranidae</taxon>
        <taxon>Aquarana</taxon>
    </lineage>
</organism>
<evidence type="ECO:0000313" key="3">
    <source>
        <dbReference type="EMBL" id="PIO30796.1"/>
    </source>
</evidence>
<feature type="compositionally biased region" description="Basic and acidic residues" evidence="1">
    <location>
        <begin position="217"/>
        <end position="226"/>
    </location>
</feature>
<feature type="domain" description="KAP NTPase" evidence="2">
    <location>
        <begin position="69"/>
        <end position="163"/>
    </location>
</feature>
<dbReference type="AlphaFoldDB" id="A0A2G9RS99"/>
<gene>
    <name evidence="3" type="ORF">AB205_0037070</name>
</gene>
<evidence type="ECO:0000313" key="4">
    <source>
        <dbReference type="Proteomes" id="UP000228934"/>
    </source>
</evidence>
<evidence type="ECO:0000259" key="2">
    <source>
        <dbReference type="Pfam" id="PF07693"/>
    </source>
</evidence>
<dbReference type="EMBL" id="KV929930">
    <property type="protein sequence ID" value="PIO30796.1"/>
    <property type="molecule type" value="Genomic_DNA"/>
</dbReference>
<proteinExistence type="predicted"/>
<dbReference type="Pfam" id="PF07693">
    <property type="entry name" value="KAP_NTPase"/>
    <property type="match status" value="1"/>
</dbReference>
<evidence type="ECO:0000256" key="1">
    <source>
        <dbReference type="SAM" id="MobiDB-lite"/>
    </source>
</evidence>
<feature type="region of interest" description="Disordered" evidence="1">
    <location>
        <begin position="214"/>
        <end position="239"/>
    </location>
</feature>
<name>A0A2G9RS99_AQUCT</name>